<gene>
    <name evidence="7" type="ORF">VK792_06670</name>
</gene>
<feature type="transmembrane region" description="Helical" evidence="5">
    <location>
        <begin position="102"/>
        <end position="120"/>
    </location>
</feature>
<proteinExistence type="predicted"/>
<evidence type="ECO:0000313" key="8">
    <source>
        <dbReference type="Proteomes" id="UP001348149"/>
    </source>
</evidence>
<comment type="caution">
    <text evidence="7">The sequence shown here is derived from an EMBL/GenBank/DDBJ whole genome shotgun (WGS) entry which is preliminary data.</text>
</comment>
<dbReference type="SUPFAM" id="SSF103481">
    <property type="entry name" value="Multidrug resistance efflux transporter EmrE"/>
    <property type="match status" value="2"/>
</dbReference>
<keyword evidence="3 5" id="KW-1133">Transmembrane helix</keyword>
<accession>A0ABU6HEU1</accession>
<feature type="transmembrane region" description="Helical" evidence="5">
    <location>
        <begin position="218"/>
        <end position="237"/>
    </location>
</feature>
<feature type="transmembrane region" description="Helical" evidence="5">
    <location>
        <begin position="274"/>
        <end position="295"/>
    </location>
</feature>
<evidence type="ECO:0000256" key="1">
    <source>
        <dbReference type="ARBA" id="ARBA00004141"/>
    </source>
</evidence>
<feature type="transmembrane region" description="Helical" evidence="5">
    <location>
        <begin position="70"/>
        <end position="90"/>
    </location>
</feature>
<reference evidence="7 8" key="1">
    <citation type="submission" date="2024-01" db="EMBL/GenBank/DDBJ databases">
        <title>Mesobacterium rodlantinim sp. nov., isolated from shallow sea hydrothermal systems off Kueishantao Island.</title>
        <authorList>
            <person name="Su Z."/>
            <person name="Tang K."/>
        </authorList>
    </citation>
    <scope>NUCLEOTIDE SEQUENCE [LARGE SCALE GENOMIC DNA]</scope>
    <source>
        <strain evidence="7 8">TK19101</strain>
    </source>
</reference>
<keyword evidence="2 5" id="KW-0812">Transmembrane</keyword>
<evidence type="ECO:0000256" key="5">
    <source>
        <dbReference type="SAM" id="Phobius"/>
    </source>
</evidence>
<dbReference type="PANTHER" id="PTHR32322">
    <property type="entry name" value="INNER MEMBRANE TRANSPORTER"/>
    <property type="match status" value="1"/>
</dbReference>
<protein>
    <submittedName>
        <fullName evidence="7">DMT family transporter</fullName>
    </submittedName>
</protein>
<dbReference type="Proteomes" id="UP001348149">
    <property type="component" value="Unassembled WGS sequence"/>
</dbReference>
<evidence type="ECO:0000256" key="2">
    <source>
        <dbReference type="ARBA" id="ARBA00022692"/>
    </source>
</evidence>
<keyword evidence="8" id="KW-1185">Reference proteome</keyword>
<feature type="transmembrane region" description="Helical" evidence="5">
    <location>
        <begin position="38"/>
        <end position="58"/>
    </location>
</feature>
<feature type="domain" description="EamA" evidence="6">
    <location>
        <begin position="16"/>
        <end position="141"/>
    </location>
</feature>
<keyword evidence="4 5" id="KW-0472">Membrane</keyword>
<dbReference type="InterPro" id="IPR000620">
    <property type="entry name" value="EamA_dom"/>
</dbReference>
<evidence type="ECO:0000313" key="7">
    <source>
        <dbReference type="EMBL" id="MEC3860962.1"/>
    </source>
</evidence>
<comment type="subcellular location">
    <subcellularLocation>
        <location evidence="1">Membrane</location>
        <topology evidence="1">Multi-pass membrane protein</topology>
    </subcellularLocation>
</comment>
<dbReference type="RefSeq" id="WP_326296613.1">
    <property type="nucleotide sequence ID" value="NZ_JAYLLH010000007.1"/>
</dbReference>
<feature type="transmembrane region" description="Helical" evidence="5">
    <location>
        <begin position="129"/>
        <end position="149"/>
    </location>
</feature>
<evidence type="ECO:0000256" key="3">
    <source>
        <dbReference type="ARBA" id="ARBA00022989"/>
    </source>
</evidence>
<feature type="transmembrane region" description="Helical" evidence="5">
    <location>
        <begin position="155"/>
        <end position="175"/>
    </location>
</feature>
<evidence type="ECO:0000256" key="4">
    <source>
        <dbReference type="ARBA" id="ARBA00023136"/>
    </source>
</evidence>
<organism evidence="7 8">
    <name type="scientific">Mesobacterium hydrothermale</name>
    <dbReference type="NCBI Taxonomy" id="3111907"/>
    <lineage>
        <taxon>Bacteria</taxon>
        <taxon>Pseudomonadati</taxon>
        <taxon>Pseudomonadota</taxon>
        <taxon>Alphaproteobacteria</taxon>
        <taxon>Rhodobacterales</taxon>
        <taxon>Roseobacteraceae</taxon>
        <taxon>Mesobacterium</taxon>
    </lineage>
</organism>
<sequence>MTQTALSPRTWFELTLLALLWGGSFLSNLVALDELGPLTIVALRVSLACAVLWAVVLFRGQHVPRGLRTWGAFAVMGLLNNAIPFSLYSWGQQFIPSGLTAIFNATTAIFGVLVAALVFADERLTARRALGVAIGFAGVLTAIGPAALLRLDLTSLAQLGAIAATFCYALAGAWARHFLKGVSPVMAATGMLTCSSVMMIPVSLWAEGPPPLVLHPATWAAVLYYALIATALAYLLYYRVLAAAGSGNLLLVTLMIPPVAIALGAWLRNETLPPQAYAGFALLALGLAVLDGRLLRRRQRV</sequence>
<dbReference type="PANTHER" id="PTHR32322:SF9">
    <property type="entry name" value="AMINO-ACID METABOLITE EFFLUX PUMP-RELATED"/>
    <property type="match status" value="1"/>
</dbReference>
<feature type="transmembrane region" description="Helical" evidence="5">
    <location>
        <begin position="187"/>
        <end position="206"/>
    </location>
</feature>
<name>A0ABU6HEU1_9RHOB</name>
<feature type="domain" description="EamA" evidence="6">
    <location>
        <begin position="158"/>
        <end position="289"/>
    </location>
</feature>
<feature type="transmembrane region" description="Helical" evidence="5">
    <location>
        <begin position="12"/>
        <end position="32"/>
    </location>
</feature>
<evidence type="ECO:0000259" key="6">
    <source>
        <dbReference type="Pfam" id="PF00892"/>
    </source>
</evidence>
<feature type="transmembrane region" description="Helical" evidence="5">
    <location>
        <begin position="249"/>
        <end position="268"/>
    </location>
</feature>
<dbReference type="InterPro" id="IPR050638">
    <property type="entry name" value="AA-Vitamin_Transporters"/>
</dbReference>
<dbReference type="EMBL" id="JAYLLH010000007">
    <property type="protein sequence ID" value="MEC3860962.1"/>
    <property type="molecule type" value="Genomic_DNA"/>
</dbReference>
<dbReference type="InterPro" id="IPR037185">
    <property type="entry name" value="EmrE-like"/>
</dbReference>
<dbReference type="Pfam" id="PF00892">
    <property type="entry name" value="EamA"/>
    <property type="match status" value="2"/>
</dbReference>